<keyword evidence="1" id="KW-0472">Membrane</keyword>
<dbReference type="PROSITE" id="PS51257">
    <property type="entry name" value="PROKAR_LIPOPROTEIN"/>
    <property type="match status" value="1"/>
</dbReference>
<sequence>MVEKVASVNKAIIVNILAIILAACITIIVHAVLPAGVNPENFDSVFVKLFGFPVVAASYFVLLFTHCVVVMRYFGKQSNVPKLQVGTRFGLAFAILYFFGMQEVVVEVSPFREWGFAFVSYQFFMGVGDAIPALLLCVTVAYFTLGNAKACLPVQTLSITEKIKAVALITVAFLTERLIGYETGIITSNCNTYPIPCYIWTILFGIVLGCCYVLLYPVLAKEQNKLLLSIKLAVLTIGVNWIMFNSFMGLILSGIMSQMLLRSGIDVAIFFLACIVISKYFVKPDMRAYEHNLK</sequence>
<organism evidence="2 3">
    <name type="scientific">Pelotomaculum schinkii</name>
    <dbReference type="NCBI Taxonomy" id="78350"/>
    <lineage>
        <taxon>Bacteria</taxon>
        <taxon>Bacillati</taxon>
        <taxon>Bacillota</taxon>
        <taxon>Clostridia</taxon>
        <taxon>Eubacteriales</taxon>
        <taxon>Desulfotomaculaceae</taxon>
        <taxon>Pelotomaculum</taxon>
    </lineage>
</organism>
<proteinExistence type="predicted"/>
<gene>
    <name evidence="2" type="ORF">Psch_03066</name>
</gene>
<feature type="transmembrane region" description="Helical" evidence="1">
    <location>
        <begin position="232"/>
        <end position="255"/>
    </location>
</feature>
<keyword evidence="1" id="KW-0812">Transmembrane</keyword>
<keyword evidence="3" id="KW-1185">Reference proteome</keyword>
<feature type="transmembrane region" description="Helical" evidence="1">
    <location>
        <begin position="165"/>
        <end position="186"/>
    </location>
</feature>
<evidence type="ECO:0000313" key="2">
    <source>
        <dbReference type="EMBL" id="TEB06024.1"/>
    </source>
</evidence>
<reference evidence="2 3" key="1">
    <citation type="journal article" date="2018" name="Environ. Microbiol.">
        <title>Novel energy conservation strategies and behaviour of Pelotomaculum schinkii driving syntrophic propionate catabolism.</title>
        <authorList>
            <person name="Hidalgo-Ahumada C.A.P."/>
            <person name="Nobu M.K."/>
            <person name="Narihiro T."/>
            <person name="Tamaki H."/>
            <person name="Liu W.T."/>
            <person name="Kamagata Y."/>
            <person name="Stams A.J.M."/>
            <person name="Imachi H."/>
            <person name="Sousa D.Z."/>
        </authorList>
    </citation>
    <scope>NUCLEOTIDE SEQUENCE [LARGE SCALE GENOMIC DNA]</scope>
    <source>
        <strain evidence="2 3">HH</strain>
    </source>
</reference>
<feature type="transmembrane region" description="Helical" evidence="1">
    <location>
        <begin position="83"/>
        <end position="101"/>
    </location>
</feature>
<dbReference type="AlphaFoldDB" id="A0A4Y7RAN7"/>
<name>A0A4Y7RAN7_9FIRM</name>
<feature type="transmembrane region" description="Helical" evidence="1">
    <location>
        <begin position="121"/>
        <end position="145"/>
    </location>
</feature>
<feature type="transmembrane region" description="Helical" evidence="1">
    <location>
        <begin position="12"/>
        <end position="33"/>
    </location>
</feature>
<evidence type="ECO:0000256" key="1">
    <source>
        <dbReference type="SAM" id="Phobius"/>
    </source>
</evidence>
<keyword evidence="1" id="KW-1133">Transmembrane helix</keyword>
<comment type="caution">
    <text evidence="2">The sequence shown here is derived from an EMBL/GenBank/DDBJ whole genome shotgun (WGS) entry which is preliminary data.</text>
</comment>
<dbReference type="Proteomes" id="UP000298324">
    <property type="component" value="Unassembled WGS sequence"/>
</dbReference>
<feature type="transmembrane region" description="Helical" evidence="1">
    <location>
        <begin position="198"/>
        <end position="220"/>
    </location>
</feature>
<dbReference type="EMBL" id="QFGA01000002">
    <property type="protein sequence ID" value="TEB06024.1"/>
    <property type="molecule type" value="Genomic_DNA"/>
</dbReference>
<protein>
    <submittedName>
        <fullName evidence="2">Uncharacterized protein</fullName>
    </submittedName>
</protein>
<feature type="transmembrane region" description="Helical" evidence="1">
    <location>
        <begin position="261"/>
        <end position="282"/>
    </location>
</feature>
<accession>A0A4Y7RAN7</accession>
<feature type="transmembrane region" description="Helical" evidence="1">
    <location>
        <begin position="45"/>
        <end position="71"/>
    </location>
</feature>
<evidence type="ECO:0000313" key="3">
    <source>
        <dbReference type="Proteomes" id="UP000298324"/>
    </source>
</evidence>